<reference evidence="2" key="1">
    <citation type="submission" date="2019-04" db="EMBL/GenBank/DDBJ databases">
        <authorList>
            <person name="Alioto T."/>
            <person name="Alioto T."/>
        </authorList>
    </citation>
    <scope>NUCLEOTIDE SEQUENCE [LARGE SCALE GENOMIC DNA]</scope>
</reference>
<feature type="non-terminal residue" evidence="2">
    <location>
        <position position="97"/>
    </location>
</feature>
<dbReference type="Proteomes" id="UP000335636">
    <property type="component" value="Unassembled WGS sequence"/>
</dbReference>
<dbReference type="Pfam" id="PF15834">
    <property type="entry name" value="THEG4"/>
    <property type="match status" value="1"/>
</dbReference>
<protein>
    <submittedName>
        <fullName evidence="2">Uncharacterized protein</fullName>
    </submittedName>
</protein>
<evidence type="ECO:0000313" key="2">
    <source>
        <dbReference type="EMBL" id="VTJ87047.1"/>
    </source>
</evidence>
<keyword evidence="1" id="KW-1133">Transmembrane helix</keyword>
<keyword evidence="3" id="KW-1185">Reference proteome</keyword>
<evidence type="ECO:0000313" key="3">
    <source>
        <dbReference type="Proteomes" id="UP000335636"/>
    </source>
</evidence>
<dbReference type="InterPro" id="IPR031677">
    <property type="entry name" value="TEX38"/>
</dbReference>
<name>A0A5E4CYZ3_MARMO</name>
<feature type="non-terminal residue" evidence="2">
    <location>
        <position position="1"/>
    </location>
</feature>
<comment type="caution">
    <text evidence="2">The sequence shown here is derived from an EMBL/GenBank/DDBJ whole genome shotgun (WGS) entry which is preliminary data.</text>
</comment>
<dbReference type="PANTHER" id="PTHR37362:SF1">
    <property type="entry name" value="TESTIS-EXPRESSED PROTEIN 38"/>
    <property type="match status" value="1"/>
</dbReference>
<keyword evidence="1" id="KW-0472">Membrane</keyword>
<dbReference type="AlphaFoldDB" id="A0A5E4CYZ3"/>
<evidence type="ECO:0000256" key="1">
    <source>
        <dbReference type="SAM" id="Phobius"/>
    </source>
</evidence>
<sequence>LYWVPLLYGWLTLYYVITVGCISFLYWKRKLENLGLQFEKVLRSTVFTHSPLLYWRNKKQQYGMKAAINTGSSPAGPQSDIQVEIPDSLCQLDTVKT</sequence>
<dbReference type="EMBL" id="CABDUW010002492">
    <property type="protein sequence ID" value="VTJ87047.1"/>
    <property type="molecule type" value="Genomic_DNA"/>
</dbReference>
<proteinExistence type="predicted"/>
<feature type="transmembrane region" description="Helical" evidence="1">
    <location>
        <begin position="6"/>
        <end position="27"/>
    </location>
</feature>
<keyword evidence="1" id="KW-0812">Transmembrane</keyword>
<gene>
    <name evidence="2" type="ORF">MONAX_5E024395</name>
</gene>
<dbReference type="PANTHER" id="PTHR37362">
    <property type="entry name" value="TESTIS-EXPRESSED PROTEIN 38"/>
    <property type="match status" value="1"/>
</dbReference>
<organism evidence="2 3">
    <name type="scientific">Marmota monax</name>
    <name type="common">Woodchuck</name>
    <dbReference type="NCBI Taxonomy" id="9995"/>
    <lineage>
        <taxon>Eukaryota</taxon>
        <taxon>Metazoa</taxon>
        <taxon>Chordata</taxon>
        <taxon>Craniata</taxon>
        <taxon>Vertebrata</taxon>
        <taxon>Euteleostomi</taxon>
        <taxon>Mammalia</taxon>
        <taxon>Eutheria</taxon>
        <taxon>Euarchontoglires</taxon>
        <taxon>Glires</taxon>
        <taxon>Rodentia</taxon>
        <taxon>Sciuromorpha</taxon>
        <taxon>Sciuridae</taxon>
        <taxon>Xerinae</taxon>
        <taxon>Marmotini</taxon>
        <taxon>Marmota</taxon>
    </lineage>
</organism>
<accession>A0A5E4CYZ3</accession>